<organism evidence="1 2">
    <name type="scientific">Candidatus Marimicrobium litorale</name>
    <dbReference type="NCBI Taxonomy" id="2518991"/>
    <lineage>
        <taxon>Bacteria</taxon>
        <taxon>Pseudomonadati</taxon>
        <taxon>Pseudomonadota</taxon>
        <taxon>Gammaproteobacteria</taxon>
        <taxon>Cellvibrionales</taxon>
        <taxon>Halieaceae</taxon>
        <taxon>Marimicrobium</taxon>
    </lineage>
</organism>
<evidence type="ECO:0000313" key="2">
    <source>
        <dbReference type="Proteomes" id="UP001143304"/>
    </source>
</evidence>
<evidence type="ECO:0000313" key="1">
    <source>
        <dbReference type="EMBL" id="MCX2976381.1"/>
    </source>
</evidence>
<comment type="caution">
    <text evidence="1">The sequence shown here is derived from an EMBL/GenBank/DDBJ whole genome shotgun (WGS) entry which is preliminary data.</text>
</comment>
<dbReference type="Proteomes" id="UP001143304">
    <property type="component" value="Unassembled WGS sequence"/>
</dbReference>
<accession>A0ABT3T3G8</accession>
<keyword evidence="2" id="KW-1185">Reference proteome</keyword>
<gene>
    <name evidence="1" type="ORF">EYC82_03315</name>
</gene>
<dbReference type="EMBL" id="SHNO01000001">
    <property type="protein sequence ID" value="MCX2976381.1"/>
    <property type="molecule type" value="Genomic_DNA"/>
</dbReference>
<sequence>MHRIEMQEKVTRSHIALTLRNAAAMLLGQRPKGTGRRSWLFAHYQRTQSRNVMRWHCFNCYIRQLTPQEYKLFRNAHHDDLASEQGVAQAKTSVARLDALYHGEGESS</sequence>
<reference evidence="1" key="1">
    <citation type="submission" date="2019-02" db="EMBL/GenBank/DDBJ databases">
        <authorList>
            <person name="Li S.-H."/>
        </authorList>
    </citation>
    <scope>NUCLEOTIDE SEQUENCE</scope>
    <source>
        <strain evidence="1">IMCC11814</strain>
    </source>
</reference>
<protein>
    <submittedName>
        <fullName evidence="1">Uncharacterized protein</fullName>
    </submittedName>
</protein>
<name>A0ABT3T3G8_9GAMM</name>
<proteinExistence type="predicted"/>